<sequence precursor="true">MLGPLQNNGGPTATHALLPGSPAINAGTATAAPLTDQRGVTRDAVPDLGAFEVRSTAVVGAANTVTVAGNQITIDVFVENFGTQVAGNLMLVNDLDNTFGAGNFVLASAPVLVSDPGTLTLNPAYDGSGTTELLSAGSTLQSGGTAQIRIVVTLSTITDQGRGFGVYSNQSAVTSTGPGSVTSIDRSDSGSDPDPNGNGVPSEAGEDDATEFSVADITAPTVDIEINGGDAQRSMVSEITVRFSEVVSVDANSFSVQNTTTNTSFVPTVASQIVDGKTVTTLTFSGPEIIGGSLPDGNYTLNVIDTQVTDTSGNILDGDGDGRAGVSATDDFFRLFGDADGDRDVDRRDYWFLLQTYARGIGDTGFNSALDFDGDGEVDIHDFQSFQSNYRRILHP</sequence>
<feature type="region of interest" description="Disordered" evidence="2">
    <location>
        <begin position="1"/>
        <end position="20"/>
    </location>
</feature>
<keyword evidence="4" id="KW-1185">Reference proteome</keyword>
<dbReference type="AlphaFoldDB" id="A0A5B9QUT8"/>
<dbReference type="InterPro" id="IPR059226">
    <property type="entry name" value="Choice_anch_Q_dom"/>
</dbReference>
<evidence type="ECO:0000313" key="4">
    <source>
        <dbReference type="Proteomes" id="UP000325286"/>
    </source>
</evidence>
<dbReference type="InterPro" id="IPR014755">
    <property type="entry name" value="Cu-Rt/internalin_Ig-like"/>
</dbReference>
<keyword evidence="1" id="KW-0732">Signal</keyword>
<dbReference type="RefSeq" id="WP_068132133.1">
    <property type="nucleotide sequence ID" value="NZ_CP042914.1"/>
</dbReference>
<name>A0A5B9QUT8_9BACT</name>
<accession>A0A5B9QUT8</accession>
<gene>
    <name evidence="3" type="ORF">UC8_28440</name>
</gene>
<feature type="region of interest" description="Disordered" evidence="2">
    <location>
        <begin position="168"/>
        <end position="209"/>
    </location>
</feature>
<evidence type="ECO:0000256" key="2">
    <source>
        <dbReference type="SAM" id="MobiDB-lite"/>
    </source>
</evidence>
<dbReference type="NCBIfam" id="NF041518">
    <property type="entry name" value="choice_anch_Q"/>
    <property type="match status" value="1"/>
</dbReference>
<feature type="compositionally biased region" description="Polar residues" evidence="2">
    <location>
        <begin position="1"/>
        <end position="11"/>
    </location>
</feature>
<dbReference type="EMBL" id="CP042914">
    <property type="protein sequence ID" value="QEG40826.1"/>
    <property type="molecule type" value="Genomic_DNA"/>
</dbReference>
<dbReference type="GO" id="GO:0000272">
    <property type="term" value="P:polysaccharide catabolic process"/>
    <property type="evidence" value="ECO:0007669"/>
    <property type="project" value="InterPro"/>
</dbReference>
<dbReference type="Proteomes" id="UP000325286">
    <property type="component" value="Chromosome"/>
</dbReference>
<dbReference type="Gene3D" id="2.60.40.1220">
    <property type="match status" value="1"/>
</dbReference>
<feature type="compositionally biased region" description="Polar residues" evidence="2">
    <location>
        <begin position="168"/>
        <end position="184"/>
    </location>
</feature>
<proteinExistence type="predicted"/>
<dbReference type="InterPro" id="IPR036439">
    <property type="entry name" value="Dockerin_dom_sf"/>
</dbReference>
<reference evidence="3 4" key="1">
    <citation type="submission" date="2019-08" db="EMBL/GenBank/DDBJ databases">
        <title>Deep-cultivation of Planctomycetes and their phenomic and genomic characterization uncovers novel biology.</title>
        <authorList>
            <person name="Wiegand S."/>
            <person name="Jogler M."/>
            <person name="Boedeker C."/>
            <person name="Pinto D."/>
            <person name="Vollmers J."/>
            <person name="Rivas-Marin E."/>
            <person name="Kohn T."/>
            <person name="Peeters S.H."/>
            <person name="Heuer A."/>
            <person name="Rast P."/>
            <person name="Oberbeckmann S."/>
            <person name="Bunk B."/>
            <person name="Jeske O."/>
            <person name="Meyerdierks A."/>
            <person name="Storesund J.E."/>
            <person name="Kallscheuer N."/>
            <person name="Luecker S."/>
            <person name="Lage O.M."/>
            <person name="Pohl T."/>
            <person name="Merkel B.J."/>
            <person name="Hornburger P."/>
            <person name="Mueller R.-W."/>
            <person name="Bruemmer F."/>
            <person name="Labrenz M."/>
            <person name="Spormann A.M."/>
            <person name="Op den Camp H."/>
            <person name="Overmann J."/>
            <person name="Amann R."/>
            <person name="Jetten M.S.M."/>
            <person name="Mascher T."/>
            <person name="Medema M.H."/>
            <person name="Devos D.P."/>
            <person name="Kaster A.-K."/>
            <person name="Ovreas L."/>
            <person name="Rohde M."/>
            <person name="Galperin M.Y."/>
            <person name="Jogler C."/>
        </authorList>
    </citation>
    <scope>NUCLEOTIDE SEQUENCE [LARGE SCALE GENOMIC DNA]</scope>
    <source>
        <strain evidence="3 4">UC8</strain>
    </source>
</reference>
<dbReference type="InterPro" id="IPR018247">
    <property type="entry name" value="EF_Hand_1_Ca_BS"/>
</dbReference>
<dbReference type="PROSITE" id="PS00018">
    <property type="entry name" value="EF_HAND_1"/>
    <property type="match status" value="1"/>
</dbReference>
<protein>
    <submittedName>
        <fullName evidence="3">Uncharacterized protein</fullName>
    </submittedName>
</protein>
<dbReference type="OrthoDB" id="292920at2"/>
<dbReference type="KEGG" id="rul:UC8_28440"/>
<dbReference type="Gene3D" id="1.10.1330.10">
    <property type="entry name" value="Dockerin domain"/>
    <property type="match status" value="1"/>
</dbReference>
<evidence type="ECO:0000313" key="3">
    <source>
        <dbReference type="EMBL" id="QEG40826.1"/>
    </source>
</evidence>
<evidence type="ECO:0000256" key="1">
    <source>
        <dbReference type="ARBA" id="ARBA00022729"/>
    </source>
</evidence>
<organism evidence="3 4">
    <name type="scientific">Roseimaritima ulvae</name>
    <dbReference type="NCBI Taxonomy" id="980254"/>
    <lineage>
        <taxon>Bacteria</taxon>
        <taxon>Pseudomonadati</taxon>
        <taxon>Planctomycetota</taxon>
        <taxon>Planctomycetia</taxon>
        <taxon>Pirellulales</taxon>
        <taxon>Pirellulaceae</taxon>
        <taxon>Roseimaritima</taxon>
    </lineage>
</organism>
<dbReference type="SUPFAM" id="SSF63446">
    <property type="entry name" value="Type I dockerin domain"/>
    <property type="match status" value="1"/>
</dbReference>